<dbReference type="STRING" id="679901.Mzhil_0849"/>
<keyword evidence="2" id="KW-1185">Reference proteome</keyword>
<reference evidence="1" key="1">
    <citation type="submission" date="2010-07" db="EMBL/GenBank/DDBJ databases">
        <title>The complete genome of Methanosalsum zhilinae DSM 4017.</title>
        <authorList>
            <consortium name="US DOE Joint Genome Institute (JGI-PGF)"/>
            <person name="Lucas S."/>
            <person name="Copeland A."/>
            <person name="Lapidus A."/>
            <person name="Glavina del Rio T."/>
            <person name="Dalin E."/>
            <person name="Tice H."/>
            <person name="Bruce D."/>
            <person name="Goodwin L."/>
            <person name="Pitluck S."/>
            <person name="Kyrpides N."/>
            <person name="Mavromatis K."/>
            <person name="Ovchinnikova G."/>
            <person name="Daligault H."/>
            <person name="Detter J.C."/>
            <person name="Han C."/>
            <person name="Tapia R."/>
            <person name="Larimer F."/>
            <person name="Land M."/>
            <person name="Hauser L."/>
            <person name="Markowitz V."/>
            <person name="Cheng J.-F."/>
            <person name="Hugenholtz P."/>
            <person name="Woyke T."/>
            <person name="Wu D."/>
            <person name="Spring S."/>
            <person name="Schueler E."/>
            <person name="Brambilla E."/>
            <person name="Klenk H.-P."/>
            <person name="Eisen J.A."/>
        </authorList>
    </citation>
    <scope>NUCLEOTIDE SEQUENCE</scope>
    <source>
        <strain evidence="1">DSM 4017</strain>
    </source>
</reference>
<evidence type="ECO:0008006" key="3">
    <source>
        <dbReference type="Google" id="ProtNLM"/>
    </source>
</evidence>
<accession>F7XL08</accession>
<dbReference type="RefSeq" id="WP_013898150.1">
    <property type="nucleotide sequence ID" value="NC_015676.1"/>
</dbReference>
<evidence type="ECO:0000313" key="2">
    <source>
        <dbReference type="Proteomes" id="UP000006622"/>
    </source>
</evidence>
<dbReference type="InterPro" id="IPR012032">
    <property type="entry name" value="UCP006598"/>
</dbReference>
<gene>
    <name evidence="1" type="ordered locus">Mzhil_0849</name>
</gene>
<dbReference type="Pfam" id="PF09890">
    <property type="entry name" value="DUF2117"/>
    <property type="match status" value="1"/>
</dbReference>
<name>F7XL08_METZD</name>
<dbReference type="AlphaFoldDB" id="F7XL08"/>
<sequence>MKIGIVFHGPEVIDSGYAQTILEKLAIYGNITAMLGGTMGKTAVMDAGLNGVIDIQCNLKPSKLVEQLMHKCDIVFLINHGKNLLNGRRFASIVAGNILTLDMKPFIHVERPGCSDEEMFPCNQKAVPHVRYFSKILGIKPSGNEFYASSIEVETNGSYCVRYLSGVKAGENIFINGIIVGKALTDNVSVVFKNGMLFSIDGGRLKDHGAEKLHGYEQKIPLDLKKAWIKSGKLRDRKPYAVNWDNNFRRNNISGTRTALIDHDAENTFEYIFGSEPISDSAITIGDDTTAIAGNILHRFSIPLIGIVDGDQDCEGFMNDLYPSSTVIIVKQGNDDIIGRQIKKSLFKHTNYSRFQDFESLKHKVICMAHDSIERVINY</sequence>
<evidence type="ECO:0000313" key="1">
    <source>
        <dbReference type="EMBL" id="AEH60711.1"/>
    </source>
</evidence>
<dbReference type="EMBL" id="CP002101">
    <property type="protein sequence ID" value="AEH60711.1"/>
    <property type="molecule type" value="Genomic_DNA"/>
</dbReference>
<dbReference type="OrthoDB" id="120859at2157"/>
<dbReference type="HOGENOM" id="CLU_038447_0_0_2"/>
<dbReference type="Proteomes" id="UP000006622">
    <property type="component" value="Chromosome"/>
</dbReference>
<protein>
    <recommendedName>
        <fullName evidence="3">DUF2117 domain-containing protein</fullName>
    </recommendedName>
</protein>
<dbReference type="GeneID" id="10822470"/>
<organism evidence="1 2">
    <name type="scientific">Methanosalsum zhilinae (strain DSM 4017 / NBRC 107636 / OCM 62 / WeN5)</name>
    <name type="common">Methanohalophilus zhilinae</name>
    <dbReference type="NCBI Taxonomy" id="679901"/>
    <lineage>
        <taxon>Archaea</taxon>
        <taxon>Methanobacteriati</taxon>
        <taxon>Methanobacteriota</taxon>
        <taxon>Stenosarchaea group</taxon>
        <taxon>Methanomicrobia</taxon>
        <taxon>Methanosarcinales</taxon>
        <taxon>Methanosarcinaceae</taxon>
        <taxon>Methanosalsum</taxon>
    </lineage>
</organism>
<proteinExistence type="predicted"/>
<dbReference type="KEGG" id="mzh:Mzhil_0849"/>